<evidence type="ECO:0000313" key="3">
    <source>
        <dbReference type="Proteomes" id="UP000231194"/>
    </source>
</evidence>
<dbReference type="EMBL" id="PGVG01000032">
    <property type="protein sequence ID" value="PJG51737.1"/>
    <property type="molecule type" value="Genomic_DNA"/>
</dbReference>
<organism evidence="2 3">
    <name type="scientific">Bradyrhizobium forestalis</name>
    <dbReference type="NCBI Taxonomy" id="1419263"/>
    <lineage>
        <taxon>Bacteria</taxon>
        <taxon>Pseudomonadati</taxon>
        <taxon>Pseudomonadota</taxon>
        <taxon>Alphaproteobacteria</taxon>
        <taxon>Hyphomicrobiales</taxon>
        <taxon>Nitrobacteraceae</taxon>
        <taxon>Bradyrhizobium</taxon>
    </lineage>
</organism>
<protein>
    <submittedName>
        <fullName evidence="2">Uncharacterized protein</fullName>
    </submittedName>
</protein>
<sequence length="82" mass="8867">MGISACRFKDVAEGCGWADATIVRPSIALGVMVGLAPAIRDLPRGSKNVDGRDKPGHDESAAEFPQRKQAPFHCAWGCFRRL</sequence>
<dbReference type="Proteomes" id="UP000231194">
    <property type="component" value="Unassembled WGS sequence"/>
</dbReference>
<gene>
    <name evidence="2" type="ORF">CVM73_29110</name>
</gene>
<feature type="compositionally biased region" description="Basic and acidic residues" evidence="1">
    <location>
        <begin position="43"/>
        <end position="60"/>
    </location>
</feature>
<proteinExistence type="predicted"/>
<evidence type="ECO:0000256" key="1">
    <source>
        <dbReference type="SAM" id="MobiDB-lite"/>
    </source>
</evidence>
<feature type="region of interest" description="Disordered" evidence="1">
    <location>
        <begin position="43"/>
        <end position="64"/>
    </location>
</feature>
<reference evidence="2 3" key="1">
    <citation type="submission" date="2017-11" db="EMBL/GenBank/DDBJ databases">
        <title>Bradyrhizobium forestalis sp. nov., an efficient nitrogen-fixing bacterium isolated from nodules of forest legume species in the Amazon.</title>
        <authorList>
            <person name="Costa E.M."/>
            <person name="Guimaraes A."/>
            <person name="Carvalho T.S."/>
            <person name="Rodrigues T.L."/>
            <person name="Ribeiro P.R.A."/>
            <person name="Lebbe L."/>
            <person name="Willems A."/>
            <person name="Moreira F.M.S."/>
        </authorList>
    </citation>
    <scope>NUCLEOTIDE SEQUENCE [LARGE SCALE GENOMIC DNA]</scope>
    <source>
        <strain evidence="2 3">INPA54B</strain>
    </source>
</reference>
<evidence type="ECO:0000313" key="2">
    <source>
        <dbReference type="EMBL" id="PJG51737.1"/>
    </source>
</evidence>
<accession>A0A2M8R1Q3</accession>
<dbReference type="AlphaFoldDB" id="A0A2M8R1Q3"/>
<comment type="caution">
    <text evidence="2">The sequence shown here is derived from an EMBL/GenBank/DDBJ whole genome shotgun (WGS) entry which is preliminary data.</text>
</comment>
<name>A0A2M8R1Q3_9BRAD</name>
<keyword evidence="3" id="KW-1185">Reference proteome</keyword>